<feature type="compositionally biased region" description="Polar residues" evidence="1">
    <location>
        <begin position="245"/>
        <end position="257"/>
    </location>
</feature>
<dbReference type="Pfam" id="PF05022">
    <property type="entry name" value="SRP40_C"/>
    <property type="match status" value="1"/>
</dbReference>
<dbReference type="OrthoDB" id="5599646at2759"/>
<dbReference type="Proteomes" id="UP000276991">
    <property type="component" value="Unassembled WGS sequence"/>
</dbReference>
<feature type="compositionally biased region" description="Basic and acidic residues" evidence="1">
    <location>
        <begin position="223"/>
        <end position="232"/>
    </location>
</feature>
<evidence type="ECO:0000313" key="4">
    <source>
        <dbReference type="Proteomes" id="UP000276991"/>
    </source>
</evidence>
<gene>
    <name evidence="3" type="ORF">NAV_LOCUS8668</name>
</gene>
<feature type="compositionally biased region" description="Low complexity" evidence="1">
    <location>
        <begin position="289"/>
        <end position="298"/>
    </location>
</feature>
<dbReference type="PANTHER" id="PTHR23216">
    <property type="entry name" value="NUCLEOLAR AND COILED-BODY PHOSPHOPROTEIN 1"/>
    <property type="match status" value="1"/>
</dbReference>
<feature type="compositionally biased region" description="Basic and acidic residues" evidence="1">
    <location>
        <begin position="531"/>
        <end position="560"/>
    </location>
</feature>
<dbReference type="EMBL" id="UPTC01002791">
    <property type="protein sequence ID" value="VBB33877.1"/>
    <property type="molecule type" value="Genomic_DNA"/>
</dbReference>
<feature type="compositionally biased region" description="Basic residues" evidence="1">
    <location>
        <begin position="633"/>
        <end position="644"/>
    </location>
</feature>
<feature type="non-terminal residue" evidence="3">
    <location>
        <position position="1"/>
    </location>
</feature>
<reference evidence="3 4" key="1">
    <citation type="submission" date="2018-08" db="EMBL/GenBank/DDBJ databases">
        <authorList>
            <person name="Laetsch R D."/>
            <person name="Stevens L."/>
            <person name="Kumar S."/>
            <person name="Blaxter L. M."/>
        </authorList>
    </citation>
    <scope>NUCLEOTIDE SEQUENCE [LARGE SCALE GENOMIC DNA]</scope>
</reference>
<feature type="compositionally biased region" description="Low complexity" evidence="1">
    <location>
        <begin position="413"/>
        <end position="427"/>
    </location>
</feature>
<feature type="compositionally biased region" description="Low complexity" evidence="1">
    <location>
        <begin position="181"/>
        <end position="190"/>
    </location>
</feature>
<dbReference type="AlphaFoldDB" id="A0A498SYD6"/>
<feature type="compositionally biased region" description="Basic and acidic residues" evidence="1">
    <location>
        <begin position="314"/>
        <end position="329"/>
    </location>
</feature>
<feature type="compositionally biased region" description="Polar residues" evidence="1">
    <location>
        <begin position="198"/>
        <end position="222"/>
    </location>
</feature>
<keyword evidence="4" id="KW-1185">Reference proteome</keyword>
<feature type="compositionally biased region" description="Basic and acidic residues" evidence="1">
    <location>
        <begin position="586"/>
        <end position="600"/>
    </location>
</feature>
<dbReference type="InterPro" id="IPR039191">
    <property type="entry name" value="Nopp140-like"/>
</dbReference>
<evidence type="ECO:0000256" key="1">
    <source>
        <dbReference type="SAM" id="MobiDB-lite"/>
    </source>
</evidence>
<feature type="compositionally biased region" description="Basic and acidic residues" evidence="1">
    <location>
        <begin position="105"/>
        <end position="114"/>
    </location>
</feature>
<organism evidence="3 4">
    <name type="scientific">Acanthocheilonema viteae</name>
    <name type="common">Filarial nematode worm</name>
    <name type="synonym">Dipetalonema viteae</name>
    <dbReference type="NCBI Taxonomy" id="6277"/>
    <lineage>
        <taxon>Eukaryota</taxon>
        <taxon>Metazoa</taxon>
        <taxon>Ecdysozoa</taxon>
        <taxon>Nematoda</taxon>
        <taxon>Chromadorea</taxon>
        <taxon>Rhabditida</taxon>
        <taxon>Spirurina</taxon>
        <taxon>Spiruromorpha</taxon>
        <taxon>Filarioidea</taxon>
        <taxon>Onchocercidae</taxon>
        <taxon>Acanthocheilonema</taxon>
    </lineage>
</organism>
<feature type="region of interest" description="Disordered" evidence="1">
    <location>
        <begin position="628"/>
        <end position="667"/>
    </location>
</feature>
<evidence type="ECO:0000313" key="3">
    <source>
        <dbReference type="EMBL" id="VBB33877.1"/>
    </source>
</evidence>
<feature type="compositionally biased region" description="Polar residues" evidence="1">
    <location>
        <begin position="561"/>
        <end position="580"/>
    </location>
</feature>
<name>A0A498SYD6_ACAVI</name>
<dbReference type="InterPro" id="IPR007718">
    <property type="entry name" value="Srp40_C"/>
</dbReference>
<dbReference type="PANTHER" id="PTHR23216:SF1">
    <property type="entry name" value="NUCLEOLAR AND COILED-BODY PHOSPHOPROTEIN 1"/>
    <property type="match status" value="1"/>
</dbReference>
<protein>
    <recommendedName>
        <fullName evidence="2">Srp40 C-terminal domain-containing protein</fullName>
    </recommendedName>
</protein>
<feature type="region of interest" description="Disordered" evidence="1">
    <location>
        <begin position="497"/>
        <end position="600"/>
    </location>
</feature>
<feature type="compositionally biased region" description="Acidic residues" evidence="1">
    <location>
        <begin position="141"/>
        <end position="153"/>
    </location>
</feature>
<dbReference type="GO" id="GO:0005730">
    <property type="term" value="C:nucleolus"/>
    <property type="evidence" value="ECO:0007669"/>
    <property type="project" value="InterPro"/>
</dbReference>
<feature type="domain" description="Srp40 C-terminal" evidence="2">
    <location>
        <begin position="590"/>
        <end position="662"/>
    </location>
</feature>
<accession>A0A498SYD6</accession>
<feature type="compositionally biased region" description="Polar residues" evidence="1">
    <location>
        <begin position="278"/>
        <end position="288"/>
    </location>
</feature>
<dbReference type="STRING" id="6277.A0A498SYD6"/>
<sequence>LGKVPGKAVPTTPNANLKNAAVKKPESSSDSTSSSDEDAKNGLRPPVLGKVPGKAVPTTPNANLKNAAVKKPESSSDSSSNNNDTGKSLKLSVNQSTRKSLALQKGDKFKDNRSLGKTANTPARISKIIASSAGKFQTTNDLDDSSSDSESEINEASVKKVKLQVHEQMTGTIQKKAEDTSSSSSSDSDSCNAVKPARNTQKNSADILNGELNSTMKSSSKNESCREAEKKAVATKASGDKTFANEDTSSSDLNSGSEVKKMQSAALVNVKQSKKTSRQVVVQSEVKPSSSSDSSSDSETVFPKGTAQKQQSVRLEHRQEVTGKQKLVDDSFSDGTSSDDVAAKTAVTKISAVSKATIISPKHLNQKAAEKLPSNSKLSAERDSDTSSDSDSDEAASQSYTDAVQINGKYMATKDSATSSDSSSDSDVASKKRNVKATFKQANKGTSKVDDSTKETAAGQRKLTVTGSGKMDSHSLSNTLESNAKSLIAENSLGMAKAFDDSSSNGNNKRNNKRKADNTSGKTADTVKAFSSKEDKNKNRTRKNTDSKMEIKDVDVKDGSDSMQKGVDNNQNAMSKNSGKQQKKIVRNEPFRRVRRSKDELDDKFRDNSYRAKTYDQWGRKAYEDMRNVQGKGFRHEKTKKKRGSYNGSGTKIDISSHSIKFSSDSD</sequence>
<feature type="compositionally biased region" description="Low complexity" evidence="1">
    <location>
        <begin position="75"/>
        <end position="84"/>
    </location>
</feature>
<evidence type="ECO:0000259" key="2">
    <source>
        <dbReference type="Pfam" id="PF05022"/>
    </source>
</evidence>
<proteinExistence type="predicted"/>
<feature type="region of interest" description="Disordered" evidence="1">
    <location>
        <begin position="1"/>
        <end position="478"/>
    </location>
</feature>
<feature type="compositionally biased region" description="Low complexity" evidence="1">
    <location>
        <begin position="653"/>
        <end position="667"/>
    </location>
</feature>